<organism evidence="3 4">
    <name type="scientific">Symbiodinium microadriaticum</name>
    <name type="common">Dinoflagellate</name>
    <name type="synonym">Zooxanthella microadriatica</name>
    <dbReference type="NCBI Taxonomy" id="2951"/>
    <lineage>
        <taxon>Eukaryota</taxon>
        <taxon>Sar</taxon>
        <taxon>Alveolata</taxon>
        <taxon>Dinophyceae</taxon>
        <taxon>Suessiales</taxon>
        <taxon>Symbiodiniaceae</taxon>
        <taxon>Symbiodinium</taxon>
    </lineage>
</organism>
<protein>
    <recommendedName>
        <fullName evidence="2">U-box domain-containing protein</fullName>
    </recommendedName>
</protein>
<feature type="domain" description="U-box" evidence="2">
    <location>
        <begin position="1558"/>
        <end position="1632"/>
    </location>
</feature>
<dbReference type="InterPro" id="IPR003613">
    <property type="entry name" value="Ubox_domain"/>
</dbReference>
<evidence type="ECO:0000259" key="2">
    <source>
        <dbReference type="PROSITE" id="PS51698"/>
    </source>
</evidence>
<dbReference type="Gene3D" id="3.30.40.10">
    <property type="entry name" value="Zinc/RING finger domain, C3HC4 (zinc finger)"/>
    <property type="match status" value="1"/>
</dbReference>
<evidence type="ECO:0000313" key="4">
    <source>
        <dbReference type="Proteomes" id="UP000186817"/>
    </source>
</evidence>
<dbReference type="GO" id="GO:0004842">
    <property type="term" value="F:ubiquitin-protein transferase activity"/>
    <property type="evidence" value="ECO:0007669"/>
    <property type="project" value="InterPro"/>
</dbReference>
<name>A0A1Q9F4E1_SYMMI</name>
<dbReference type="EMBL" id="LSRX01000014">
    <property type="protein sequence ID" value="OLQ14502.1"/>
    <property type="molecule type" value="Genomic_DNA"/>
</dbReference>
<dbReference type="SUPFAM" id="SSF57850">
    <property type="entry name" value="RING/U-box"/>
    <property type="match status" value="1"/>
</dbReference>
<dbReference type="OrthoDB" id="442292at2759"/>
<gene>
    <name evidence="3" type="ORF">AK812_SmicGene1335</name>
</gene>
<dbReference type="Pfam" id="PF04564">
    <property type="entry name" value="U-box"/>
    <property type="match status" value="1"/>
</dbReference>
<evidence type="ECO:0000256" key="1">
    <source>
        <dbReference type="SAM" id="MobiDB-lite"/>
    </source>
</evidence>
<keyword evidence="4" id="KW-1185">Reference proteome</keyword>
<dbReference type="InterPro" id="IPR013083">
    <property type="entry name" value="Znf_RING/FYVE/PHD"/>
</dbReference>
<dbReference type="PROSITE" id="PS51698">
    <property type="entry name" value="U_BOX"/>
    <property type="match status" value="1"/>
</dbReference>
<proteinExistence type="predicted"/>
<dbReference type="SMART" id="SM00504">
    <property type="entry name" value="Ubox"/>
    <property type="match status" value="1"/>
</dbReference>
<accession>A0A1Q9F4E1</accession>
<sequence>MISSPILKRLTSLPETMQQSQLVLDCTESRPGSLAVAREIESTSTSDSNHQHALAPASMVVGTCTQHMGPTTIRFASRATQEESNGKKEKGVAMSSCQSNIAHSLKAPQFAPLVKRCSAMHRAQHLTAQAVEFIEEVASADLADAVGDLCTQHLLAKVNAVYSALGGSDSQALAEAVLRPVEVVAADLLNNDPCEIERLHGEWLFRCAVSLVGFHTKYSEYRDLLNNDPCEIERLHGEWLFRCAVSLVGFHTKYSEYRDLLNNDPCEIERLHGEWLFRCAVSLVGFHTKYSEYRDLLNNDPCEIERLHGEWLFRCAVSLVGFHTKYSEYRDLLNNDPCEIERLHGEWLFRCAVSLVGFHTKYSEYRDLLNNDPCEIERLHGEWLFRCAVSLVGFHTKYSEYRDLLNNDPCEIERLHGEWLFRCAVSLVGFHTKYSEYRDLLNNDPCEIERLHGEWLFRCAVSLVGFHTKYSEYRDLLNNDPCEIERLHGEWLFRCAVSLVGFHTKYSEYRDLLNNDPCEIERLHGEWLFRCAVSLVGFHTKYSEYRDLLNNDPCEIERLHGEWLFRCAVSLVGFHTKYSEYRDLLNNDPCEIERLHGEWLFRCAVSLVGFHTKYSEYRDLLNNDPCEIERLHGEWLFRCAVSLVGFHTKYSEYRDLLNNDPCEIERLHGEWLFRCAVSLVGFHTKYSEYRDLLNNDPCEIERLHGEWLFRCAVSLVGFHTKYSEYRDLLNNVEALARDCATLPEWVDRDFEKEYTSEDYSWAFGPAVAEACAAAAAAIAGLAEPGLIDDAPELAMTALEAFALDLDCLTPYIYAGLCRTGKLQLHSAEGRRAADARDRRVARSLQAVASWMLAALGRNVGYDNLTALVLWDLAGCDPLWALVLARGALSLPHRSGRAKALDAPEEIELLHQTVTLAVLGLHTATVAFAREELEEGMSSRKPTVRTWVQVSPNRSSFCSRRVQRMARACLAVVIASSGLALGLGETCVEEHSLMQQKLKEAEAPKAPISFLQTWQLTNGHSASHRSHSPESLGQLTEGLKKMAKSRKEGSTLDESSSGALDGIQRQMARIKNDTLDDHNTAIQQLNTLYEAITRGRGMREVARVEYEALTSPPQPCFAQFNDGSLGTLQHHDVMMDCAEKIRTWANTLRQSGPKKKSNYEKADVRYLQKQVKCNSLQRQFESSFCALQTSVGDGCESLQNCFSATLSSWESFKPDFQTMGASRKATFVAAEKVICLATAMMQTHVLDDDIAQCDNLNVDTSSLDLPPFRNAPVQPGCDFSSVTPAPCDSGFVTQYYTSQGAGGDEISIATRSAQLAKHRAALAAEVVSCHLLPPLARAADQFDLQPQLAHFLASILQAELIEERPAWAESPGLGAEIEAALDAARGAAASLAEVLGEVWPSFVGAQVQHGPSLRGFLHNAADIAFASDVALAMAGGEIWESVLQLLDASIQTLQSSAGDEQASWAALVAAAANALILPGESAAANLEAALAGLGATSEIARLLRTWPRPIRLDAKQRWMQFLEPCAPPVPPLPPAPARAAAGSSASALQSGGLRQMLQDAPRELRCALDGRLMMDPVRAPIGFLYERSVLAEHLARSGGLCPLTGKALTLESCPRDAETRRKVQRWIREHKASTAPSRRRVKLSKPAAQVKFLSGVEPWLQVHRLFPMKTQRPTTAPSSASRKGLTTGRLVHCVGPFSGLRWKADLIRG</sequence>
<dbReference type="GO" id="GO:0016567">
    <property type="term" value="P:protein ubiquitination"/>
    <property type="evidence" value="ECO:0007669"/>
    <property type="project" value="InterPro"/>
</dbReference>
<evidence type="ECO:0000313" key="3">
    <source>
        <dbReference type="EMBL" id="OLQ14502.1"/>
    </source>
</evidence>
<dbReference type="Proteomes" id="UP000186817">
    <property type="component" value="Unassembled WGS sequence"/>
</dbReference>
<comment type="caution">
    <text evidence="3">The sequence shown here is derived from an EMBL/GenBank/DDBJ whole genome shotgun (WGS) entry which is preliminary data.</text>
</comment>
<feature type="region of interest" description="Disordered" evidence="1">
    <location>
        <begin position="1039"/>
        <end position="1059"/>
    </location>
</feature>
<reference evidence="3 4" key="1">
    <citation type="submission" date="2016-02" db="EMBL/GenBank/DDBJ databases">
        <title>Genome analysis of coral dinoflagellate symbionts highlights evolutionary adaptations to a symbiotic lifestyle.</title>
        <authorList>
            <person name="Aranda M."/>
            <person name="Li Y."/>
            <person name="Liew Y.J."/>
            <person name="Baumgarten S."/>
            <person name="Simakov O."/>
            <person name="Wilson M."/>
            <person name="Piel J."/>
            <person name="Ashoor H."/>
            <person name="Bougouffa S."/>
            <person name="Bajic V.B."/>
            <person name="Ryu T."/>
            <person name="Ravasi T."/>
            <person name="Bayer T."/>
            <person name="Micklem G."/>
            <person name="Kim H."/>
            <person name="Bhak J."/>
            <person name="Lajeunesse T.C."/>
            <person name="Voolstra C.R."/>
        </authorList>
    </citation>
    <scope>NUCLEOTIDE SEQUENCE [LARGE SCALE GENOMIC DNA]</scope>
    <source>
        <strain evidence="3 4">CCMP2467</strain>
    </source>
</reference>